<sequence>MMEGIFSRNNNQVLFTNIAPTIKENELYQLTEPGIFVVEANTSTNQDDFDNFSSTPPLVSHKRPNQDVGSVPAKSPKKSKIEVYIDTTINQVLDDVNNLSDSHSKDKEGDTFLEPNVVTHLHDTSNIVQDSDIKVCQKHEHSNVSTVHKIDTPQGFKIPDDLLPSQFLESMITIRCPTGLNYATPIQK</sequence>
<organism evidence="2 3">
    <name type="scientific">Datura stramonium</name>
    <name type="common">Jimsonweed</name>
    <name type="synonym">Common thornapple</name>
    <dbReference type="NCBI Taxonomy" id="4076"/>
    <lineage>
        <taxon>Eukaryota</taxon>
        <taxon>Viridiplantae</taxon>
        <taxon>Streptophyta</taxon>
        <taxon>Embryophyta</taxon>
        <taxon>Tracheophyta</taxon>
        <taxon>Spermatophyta</taxon>
        <taxon>Magnoliopsida</taxon>
        <taxon>eudicotyledons</taxon>
        <taxon>Gunneridae</taxon>
        <taxon>Pentapetalae</taxon>
        <taxon>asterids</taxon>
        <taxon>lamiids</taxon>
        <taxon>Solanales</taxon>
        <taxon>Solanaceae</taxon>
        <taxon>Solanoideae</taxon>
        <taxon>Datureae</taxon>
        <taxon>Datura</taxon>
    </lineage>
</organism>
<accession>A0ABS8W253</accession>
<comment type="caution">
    <text evidence="2">The sequence shown here is derived from an EMBL/GenBank/DDBJ whole genome shotgun (WGS) entry which is preliminary data.</text>
</comment>
<dbReference type="Proteomes" id="UP000823775">
    <property type="component" value="Unassembled WGS sequence"/>
</dbReference>
<evidence type="ECO:0008006" key="4">
    <source>
        <dbReference type="Google" id="ProtNLM"/>
    </source>
</evidence>
<evidence type="ECO:0000313" key="3">
    <source>
        <dbReference type="Proteomes" id="UP000823775"/>
    </source>
</evidence>
<evidence type="ECO:0000256" key="1">
    <source>
        <dbReference type="SAM" id="MobiDB-lite"/>
    </source>
</evidence>
<reference evidence="2 3" key="1">
    <citation type="journal article" date="2021" name="BMC Genomics">
        <title>Datura genome reveals duplications of psychoactive alkaloid biosynthetic genes and high mutation rate following tissue culture.</title>
        <authorList>
            <person name="Rajewski A."/>
            <person name="Carter-House D."/>
            <person name="Stajich J."/>
            <person name="Litt A."/>
        </authorList>
    </citation>
    <scope>NUCLEOTIDE SEQUENCE [LARGE SCALE GENOMIC DNA]</scope>
    <source>
        <strain evidence="2">AR-01</strain>
    </source>
</reference>
<protein>
    <recommendedName>
        <fullName evidence="4">Reverse transcriptase domain-containing protein</fullName>
    </recommendedName>
</protein>
<name>A0ABS8W253_DATST</name>
<gene>
    <name evidence="2" type="ORF">HAX54_043275</name>
</gene>
<proteinExistence type="predicted"/>
<evidence type="ECO:0000313" key="2">
    <source>
        <dbReference type="EMBL" id="MCE2055721.1"/>
    </source>
</evidence>
<feature type="region of interest" description="Disordered" evidence="1">
    <location>
        <begin position="51"/>
        <end position="75"/>
    </location>
</feature>
<keyword evidence="3" id="KW-1185">Reference proteome</keyword>
<dbReference type="EMBL" id="JACEIK010006457">
    <property type="protein sequence ID" value="MCE2055721.1"/>
    <property type="molecule type" value="Genomic_DNA"/>
</dbReference>